<organism evidence="2 3">
    <name type="scientific">Enterocloster lavalensis</name>
    <dbReference type="NCBI Taxonomy" id="460384"/>
    <lineage>
        <taxon>Bacteria</taxon>
        <taxon>Bacillati</taxon>
        <taxon>Bacillota</taxon>
        <taxon>Clostridia</taxon>
        <taxon>Lachnospirales</taxon>
        <taxon>Lachnospiraceae</taxon>
        <taxon>Enterocloster</taxon>
    </lineage>
</organism>
<dbReference type="GO" id="GO:0016853">
    <property type="term" value="F:isomerase activity"/>
    <property type="evidence" value="ECO:0007669"/>
    <property type="project" value="UniProtKB-KW"/>
</dbReference>
<dbReference type="PANTHER" id="PTHR12110">
    <property type="entry name" value="HYDROXYPYRUVATE ISOMERASE"/>
    <property type="match status" value="1"/>
</dbReference>
<dbReference type="EMBL" id="FOIM01000001">
    <property type="protein sequence ID" value="SES94827.1"/>
    <property type="molecule type" value="Genomic_DNA"/>
</dbReference>
<gene>
    <name evidence="2" type="ORF">SAMN05216313_10188</name>
</gene>
<dbReference type="STRING" id="460384.SAMN05216313_10188"/>
<dbReference type="AlphaFoldDB" id="A0A1I0AKF1"/>
<dbReference type="Pfam" id="PF01261">
    <property type="entry name" value="AP_endonuc_2"/>
    <property type="match status" value="1"/>
</dbReference>
<evidence type="ECO:0000259" key="1">
    <source>
        <dbReference type="Pfam" id="PF01261"/>
    </source>
</evidence>
<dbReference type="Proteomes" id="UP000198508">
    <property type="component" value="Unassembled WGS sequence"/>
</dbReference>
<name>A0A1I0AKF1_9FIRM</name>
<protein>
    <submittedName>
        <fullName evidence="2">Sugar phosphate isomerase/epimerase</fullName>
    </submittedName>
</protein>
<dbReference type="SUPFAM" id="SSF51658">
    <property type="entry name" value="Xylose isomerase-like"/>
    <property type="match status" value="1"/>
</dbReference>
<proteinExistence type="predicted"/>
<dbReference type="Gene3D" id="3.20.20.150">
    <property type="entry name" value="Divalent-metal-dependent TIM barrel enzymes"/>
    <property type="match status" value="1"/>
</dbReference>
<dbReference type="InterPro" id="IPR050312">
    <property type="entry name" value="IolE/XylAMocC-like"/>
</dbReference>
<dbReference type="InterPro" id="IPR036237">
    <property type="entry name" value="Xyl_isomerase-like_sf"/>
</dbReference>
<keyword evidence="3" id="KW-1185">Reference proteome</keyword>
<reference evidence="3" key="1">
    <citation type="submission" date="2016-10" db="EMBL/GenBank/DDBJ databases">
        <authorList>
            <person name="Varghese N."/>
            <person name="Submissions S."/>
        </authorList>
    </citation>
    <scope>NUCLEOTIDE SEQUENCE [LARGE SCALE GENOMIC DNA]</scope>
    <source>
        <strain evidence="3">NLAE-zl-G277</strain>
    </source>
</reference>
<sequence length="269" mass="29982">MKLSYPVSASDSQVKVQAFCGEYEAAFEWLAEHGYAGVEILVRDPAALSVERLDGLLERWGLSVSAIGTSPMQVQDHLFLLHPEEGNRREAMARCRELVRLGEYYRAPVLIGKYRGQLADLPGCREADLDRVFREICGFASAGNIRVLIEPQNPDNINNLNTIGQALDFIRRLGLDNLGIQADIYHMGITEESVADSLKAAGDLVGFVHMADSGRMVPGLGELPIRRILQALEEMGYEGYLSMEIRQWPDSRRASALSALTLKYLHDYQ</sequence>
<dbReference type="GeneID" id="93277916"/>
<feature type="domain" description="Xylose isomerase-like TIM barrel" evidence="1">
    <location>
        <begin position="27"/>
        <end position="251"/>
    </location>
</feature>
<dbReference type="InterPro" id="IPR013022">
    <property type="entry name" value="Xyl_isomerase-like_TIM-brl"/>
</dbReference>
<evidence type="ECO:0000313" key="3">
    <source>
        <dbReference type="Proteomes" id="UP000198508"/>
    </source>
</evidence>
<dbReference type="RefSeq" id="WP_092360358.1">
    <property type="nucleotide sequence ID" value="NZ_DAINWJ010000045.1"/>
</dbReference>
<keyword evidence="2" id="KW-0413">Isomerase</keyword>
<evidence type="ECO:0000313" key="2">
    <source>
        <dbReference type="EMBL" id="SES94827.1"/>
    </source>
</evidence>
<accession>A0A1I0AKF1</accession>